<keyword evidence="8" id="KW-1185">Reference proteome</keyword>
<dbReference type="InterPro" id="IPR031982">
    <property type="entry name" value="PilE-like"/>
</dbReference>
<feature type="transmembrane region" description="Helical" evidence="6">
    <location>
        <begin position="12"/>
        <end position="36"/>
    </location>
</feature>
<dbReference type="PANTHER" id="PTHR30093:SF44">
    <property type="entry name" value="TYPE II SECRETION SYSTEM CORE PROTEIN G"/>
    <property type="match status" value="1"/>
</dbReference>
<dbReference type="NCBIfam" id="TIGR02532">
    <property type="entry name" value="IV_pilin_GFxxxE"/>
    <property type="match status" value="1"/>
</dbReference>
<keyword evidence="4 6" id="KW-1133">Transmembrane helix</keyword>
<accession>A0ABW7EVU3</accession>
<name>A0ABW7EVU3_9BURK</name>
<gene>
    <name evidence="7" type="ORF">ACG02S_20125</name>
</gene>
<evidence type="ECO:0000256" key="5">
    <source>
        <dbReference type="ARBA" id="ARBA00023136"/>
    </source>
</evidence>
<evidence type="ECO:0000256" key="2">
    <source>
        <dbReference type="ARBA" id="ARBA00022481"/>
    </source>
</evidence>
<dbReference type="Pfam" id="PF07963">
    <property type="entry name" value="N_methyl"/>
    <property type="match status" value="1"/>
</dbReference>
<reference evidence="7 8" key="1">
    <citation type="submission" date="2024-09" db="EMBL/GenBank/DDBJ databases">
        <title>Novel species of the genus Pelomonas and Roseateles isolated from streams.</title>
        <authorList>
            <person name="Lu H."/>
        </authorList>
    </citation>
    <scope>NUCLEOTIDE SEQUENCE [LARGE SCALE GENOMIC DNA]</scope>
    <source>
        <strain evidence="7 8">DC23W</strain>
    </source>
</reference>
<keyword evidence="5 6" id="KW-0472">Membrane</keyword>
<dbReference type="Proteomes" id="UP001606300">
    <property type="component" value="Unassembled WGS sequence"/>
</dbReference>
<dbReference type="PRINTS" id="PR00813">
    <property type="entry name" value="BCTERIALGSPG"/>
</dbReference>
<keyword evidence="2" id="KW-0488">Methylation</keyword>
<comment type="subcellular location">
    <subcellularLocation>
        <location evidence="1">Membrane</location>
        <topology evidence="1">Single-pass membrane protein</topology>
    </subcellularLocation>
</comment>
<evidence type="ECO:0000256" key="3">
    <source>
        <dbReference type="ARBA" id="ARBA00022692"/>
    </source>
</evidence>
<proteinExistence type="predicted"/>
<dbReference type="InterPro" id="IPR012902">
    <property type="entry name" value="N_methyl_site"/>
</dbReference>
<dbReference type="SUPFAM" id="SSF54523">
    <property type="entry name" value="Pili subunits"/>
    <property type="match status" value="1"/>
</dbReference>
<protein>
    <submittedName>
        <fullName evidence="7">Type IV pilin protein</fullName>
    </submittedName>
</protein>
<dbReference type="PROSITE" id="PS00409">
    <property type="entry name" value="PROKAR_NTER_METHYL"/>
    <property type="match status" value="1"/>
</dbReference>
<dbReference type="RefSeq" id="WP_394472272.1">
    <property type="nucleotide sequence ID" value="NZ_JBIGHY010000008.1"/>
</dbReference>
<evidence type="ECO:0000256" key="6">
    <source>
        <dbReference type="SAM" id="Phobius"/>
    </source>
</evidence>
<evidence type="ECO:0000256" key="1">
    <source>
        <dbReference type="ARBA" id="ARBA00004167"/>
    </source>
</evidence>
<evidence type="ECO:0000313" key="8">
    <source>
        <dbReference type="Proteomes" id="UP001606300"/>
    </source>
</evidence>
<evidence type="ECO:0000256" key="4">
    <source>
        <dbReference type="ARBA" id="ARBA00022989"/>
    </source>
</evidence>
<evidence type="ECO:0000313" key="7">
    <source>
        <dbReference type="EMBL" id="MFG6416206.1"/>
    </source>
</evidence>
<keyword evidence="3 6" id="KW-0812">Transmembrane</keyword>
<dbReference type="InterPro" id="IPR000983">
    <property type="entry name" value="Bac_GSPG_pilin"/>
</dbReference>
<dbReference type="EMBL" id="JBIGHY010000008">
    <property type="protein sequence ID" value="MFG6416206.1"/>
    <property type="molecule type" value="Genomic_DNA"/>
</dbReference>
<organism evidence="7 8">
    <name type="scientific">Pelomonas dachongensis</name>
    <dbReference type="NCBI Taxonomy" id="3299029"/>
    <lineage>
        <taxon>Bacteria</taxon>
        <taxon>Pseudomonadati</taxon>
        <taxon>Pseudomonadota</taxon>
        <taxon>Betaproteobacteria</taxon>
        <taxon>Burkholderiales</taxon>
        <taxon>Sphaerotilaceae</taxon>
        <taxon>Roseateles</taxon>
    </lineage>
</organism>
<dbReference type="PANTHER" id="PTHR30093">
    <property type="entry name" value="GENERAL SECRETION PATHWAY PROTEIN G"/>
    <property type="match status" value="1"/>
</dbReference>
<dbReference type="Gene3D" id="3.30.700.10">
    <property type="entry name" value="Glycoprotein, Type 4 Pilin"/>
    <property type="match status" value="1"/>
</dbReference>
<dbReference type="InterPro" id="IPR045584">
    <property type="entry name" value="Pilin-like"/>
</dbReference>
<sequence>MPRLARSVSQRGFTLIELMIVVGIISILAAVAMPAYTDYVRRGSLTEAFSQLADYRVKLEQFYQDNRRYGTDACADGNAAPSWNGFAPTGAKNFTYSCGLSAAGQGYTVTATGKTGTSSVGHVYTINHSNLQTTTTFKGAAVTGKNCWLVKSTSCS</sequence>
<dbReference type="Pfam" id="PF16732">
    <property type="entry name" value="ComP_DUS"/>
    <property type="match status" value="1"/>
</dbReference>
<comment type="caution">
    <text evidence="7">The sequence shown here is derived from an EMBL/GenBank/DDBJ whole genome shotgun (WGS) entry which is preliminary data.</text>
</comment>